<dbReference type="EMBL" id="JALLPJ020000144">
    <property type="protein sequence ID" value="KAL3801156.1"/>
    <property type="molecule type" value="Genomic_DNA"/>
</dbReference>
<name>A0ABD3QNJ4_9STRA</name>
<sequence>MYTYIQITIALLFSRSTAFSPSKLQQNHQRSTQLHATSDRRSAVLKLIIPLVPSILTSTASNAESDLFKPNPLANRMLEKIRIIEQDEADNIVYKGELASGSSGPAAFEQYVQLLQPILGVERDVLKLKELLNQNGDVNNNLKQMQEILNQPNLDTKAFKKSFNAFADNIYYVDTDRANLYLGGGATPGSTQSIAYLLRNDVLTNIEDMRAEVAYLIRELEKGGKIGEGGIDLDDLIGMVKMVNEGMRKYLEVVPPKELVAARAKFGQ</sequence>
<protein>
    <submittedName>
        <fullName evidence="1">Uncharacterized protein</fullName>
    </submittedName>
</protein>
<dbReference type="Proteomes" id="UP001530400">
    <property type="component" value="Unassembled WGS sequence"/>
</dbReference>
<evidence type="ECO:0000313" key="1">
    <source>
        <dbReference type="EMBL" id="KAL3801156.1"/>
    </source>
</evidence>
<reference evidence="1 2" key="1">
    <citation type="submission" date="2024-10" db="EMBL/GenBank/DDBJ databases">
        <title>Updated reference genomes for cyclostephanoid diatoms.</title>
        <authorList>
            <person name="Roberts W.R."/>
            <person name="Alverson A.J."/>
        </authorList>
    </citation>
    <scope>NUCLEOTIDE SEQUENCE [LARGE SCALE GENOMIC DNA]</scope>
    <source>
        <strain evidence="1 2">AJA010-31</strain>
    </source>
</reference>
<accession>A0ABD3QNJ4</accession>
<evidence type="ECO:0000313" key="2">
    <source>
        <dbReference type="Proteomes" id="UP001530400"/>
    </source>
</evidence>
<gene>
    <name evidence="1" type="ORF">ACHAWO_002727</name>
</gene>
<organism evidence="1 2">
    <name type="scientific">Cyclotella atomus</name>
    <dbReference type="NCBI Taxonomy" id="382360"/>
    <lineage>
        <taxon>Eukaryota</taxon>
        <taxon>Sar</taxon>
        <taxon>Stramenopiles</taxon>
        <taxon>Ochrophyta</taxon>
        <taxon>Bacillariophyta</taxon>
        <taxon>Coscinodiscophyceae</taxon>
        <taxon>Thalassiosirophycidae</taxon>
        <taxon>Stephanodiscales</taxon>
        <taxon>Stephanodiscaceae</taxon>
        <taxon>Cyclotella</taxon>
    </lineage>
</organism>
<proteinExistence type="predicted"/>
<dbReference type="AlphaFoldDB" id="A0ABD3QNJ4"/>
<keyword evidence="2" id="KW-1185">Reference proteome</keyword>
<comment type="caution">
    <text evidence="1">The sequence shown here is derived from an EMBL/GenBank/DDBJ whole genome shotgun (WGS) entry which is preliminary data.</text>
</comment>